<keyword evidence="3" id="KW-1185">Reference proteome</keyword>
<name>A0ABD5M1D5_9EURY</name>
<organism evidence="2 3">
    <name type="scientific">Halorubrum miltondacostae</name>
    <dbReference type="NCBI Taxonomy" id="3076378"/>
    <lineage>
        <taxon>Archaea</taxon>
        <taxon>Methanobacteriati</taxon>
        <taxon>Methanobacteriota</taxon>
        <taxon>Stenosarchaea group</taxon>
        <taxon>Halobacteria</taxon>
        <taxon>Halobacteriales</taxon>
        <taxon>Haloferacaceae</taxon>
        <taxon>Halorubrum</taxon>
    </lineage>
</organism>
<evidence type="ECO:0000256" key="1">
    <source>
        <dbReference type="SAM" id="MobiDB-lite"/>
    </source>
</evidence>
<proteinExistence type="predicted"/>
<dbReference type="RefSeq" id="WP_371160585.1">
    <property type="nucleotide sequence ID" value="NZ_JBEDNX010000001.1"/>
</dbReference>
<accession>A0ABD5M1D5</accession>
<comment type="caution">
    <text evidence="2">The sequence shown here is derived from an EMBL/GenBank/DDBJ whole genome shotgun (WGS) entry which is preliminary data.</text>
</comment>
<dbReference type="EMBL" id="JBEDNY010000001">
    <property type="protein sequence ID" value="MEZ3163252.1"/>
    <property type="molecule type" value="Genomic_DNA"/>
</dbReference>
<evidence type="ECO:0000313" key="3">
    <source>
        <dbReference type="Proteomes" id="UP001567572"/>
    </source>
</evidence>
<feature type="region of interest" description="Disordered" evidence="1">
    <location>
        <begin position="34"/>
        <end position="57"/>
    </location>
</feature>
<evidence type="ECO:0000313" key="2">
    <source>
        <dbReference type="EMBL" id="MEZ3163252.1"/>
    </source>
</evidence>
<dbReference type="AlphaFoldDB" id="A0ABD5M1D5"/>
<gene>
    <name evidence="2" type="ORF">ABNG04_05085</name>
</gene>
<protein>
    <submittedName>
        <fullName evidence="2">Uncharacterized protein</fullName>
    </submittedName>
</protein>
<sequence>MSTTTADNADELSPDDAPIEAIRELQPELERLAETDLPIAPHAQNALDRLEEVETDA</sequence>
<reference evidence="2 3" key="1">
    <citation type="submission" date="2024-06" db="EMBL/GenBank/DDBJ databases">
        <title>Halorubrum miltondacostae sp. nov., a potential PHA producer isolated from an inland solar saltern in Rio Maior, Portugal.</title>
        <authorList>
            <person name="Albuquerque L."/>
            <person name="Viver T."/>
            <person name="Barroso C."/>
            <person name="Claudino R."/>
            <person name="Galvan M."/>
            <person name="Simoes G."/>
            <person name="Lobo Da Cunha A."/>
            <person name="Egas C."/>
        </authorList>
    </citation>
    <scope>NUCLEOTIDE SEQUENCE [LARGE SCALE GENOMIC DNA]</scope>
    <source>
        <strain evidence="2 3">RMP-11</strain>
    </source>
</reference>
<dbReference type="Proteomes" id="UP001567572">
    <property type="component" value="Unassembled WGS sequence"/>
</dbReference>
<feature type="compositionally biased region" description="Basic and acidic residues" evidence="1">
    <location>
        <begin position="48"/>
        <end position="57"/>
    </location>
</feature>